<keyword evidence="4" id="KW-0206">Cytoskeleton</keyword>
<dbReference type="Pfam" id="PF06565">
    <property type="entry name" value="DM10_dom"/>
    <property type="match status" value="3"/>
</dbReference>
<organism evidence="7 8">
    <name type="scientific">Strigamia maritima</name>
    <name type="common">European centipede</name>
    <name type="synonym">Geophilus maritimus</name>
    <dbReference type="NCBI Taxonomy" id="126957"/>
    <lineage>
        <taxon>Eukaryota</taxon>
        <taxon>Metazoa</taxon>
        <taxon>Ecdysozoa</taxon>
        <taxon>Arthropoda</taxon>
        <taxon>Myriapoda</taxon>
        <taxon>Chilopoda</taxon>
        <taxon>Pleurostigmophora</taxon>
        <taxon>Geophilomorpha</taxon>
        <taxon>Linotaeniidae</taxon>
        <taxon>Strigamia</taxon>
    </lineage>
</organism>
<dbReference type="EnsemblMetazoa" id="SMAR012555-RA">
    <property type="protein sequence ID" value="SMAR012555-PA"/>
    <property type="gene ID" value="SMAR012555"/>
</dbReference>
<proteinExistence type="predicted"/>
<dbReference type="STRING" id="126957.T1JFE1"/>
<feature type="domain" description="DM10" evidence="6">
    <location>
        <begin position="236"/>
        <end position="355"/>
    </location>
</feature>
<dbReference type="PANTHER" id="PTHR12086">
    <property type="entry name" value="EF-HAND DOMAIN C-TERMINAL CONTAINING PROTEIN"/>
    <property type="match status" value="1"/>
</dbReference>
<keyword evidence="2" id="KW-0963">Cytoplasm</keyword>
<reference evidence="7" key="2">
    <citation type="submission" date="2015-02" db="UniProtKB">
        <authorList>
            <consortium name="EnsemblMetazoa"/>
        </authorList>
    </citation>
    <scope>IDENTIFICATION</scope>
</reference>
<dbReference type="GO" id="GO:0060285">
    <property type="term" value="P:cilium-dependent cell motility"/>
    <property type="evidence" value="ECO:0007669"/>
    <property type="project" value="TreeGrafter"/>
</dbReference>
<evidence type="ECO:0000256" key="1">
    <source>
        <dbReference type="ARBA" id="ARBA00004430"/>
    </source>
</evidence>
<feature type="domain" description="DM10" evidence="6">
    <location>
        <begin position="88"/>
        <end position="193"/>
    </location>
</feature>
<evidence type="ECO:0000313" key="7">
    <source>
        <dbReference type="EnsemblMetazoa" id="SMAR012555-PA"/>
    </source>
</evidence>
<dbReference type="OMA" id="WKDFNIG"/>
<evidence type="ECO:0000259" key="6">
    <source>
        <dbReference type="PROSITE" id="PS51336"/>
    </source>
</evidence>
<feature type="domain" description="DM10" evidence="6">
    <location>
        <begin position="412"/>
        <end position="514"/>
    </location>
</feature>
<sequence length="556" mass="64467">MGSQFPAPTNYVILPFLPGNSFHQHKEKHHKHSAFEYVNGYRIPRTTQLMHQLPENLSQLASLDPAFTYGYPKYEITEKFVPAQCAFDNKVLRFFGFMKEATHFNPDEIYRVRKLTIHYFLDDNTIMVMEKNLPNSGMNSGRLLHRQRIPKNLEGDLYHWTDLSVGITVDFYGKAIRIVDCDKWTAEFLLSEGIELGDVEAIPPDPYTDKKVIERPAVAYVVAPTNLKTHKFLTFDRQVLRFYCIWDARHRLYGDIKPYVLLFYLADDTIEVHEIRTPNDGCDPIPSLIRRQQIVKSFKNKPNDIPSIILEPTDADFVFYTCEDLSIGKTIDILGRKFLLYDCDQFTKDFYYKHYGITDFTPVDVKMPKKIKVTKIIPPHKGWGSPVDSFQSCLKVAPIPPRKNVLWQMQHAGVVFKYAAKMDSVHEVDQKRKFIVQLYVSDDTIAIIELPVDGFMGGPFLRRQLLQKVDSDPNNPTYYRIEDLSVGRGLETFGHKFLLTDEDRFIALYKASHPESFPTTMRIVSANPNQMEYKFETDEESNRLCIPRTENAQEVM</sequence>
<dbReference type="PhylomeDB" id="T1JFE1"/>
<evidence type="ECO:0000313" key="8">
    <source>
        <dbReference type="Proteomes" id="UP000014500"/>
    </source>
</evidence>
<keyword evidence="5" id="KW-0966">Cell projection</keyword>
<name>T1JFE1_STRMM</name>
<evidence type="ECO:0000256" key="5">
    <source>
        <dbReference type="ARBA" id="ARBA00023273"/>
    </source>
</evidence>
<dbReference type="AlphaFoldDB" id="T1JFE1"/>
<dbReference type="Proteomes" id="UP000014500">
    <property type="component" value="Unassembled WGS sequence"/>
</dbReference>
<dbReference type="GO" id="GO:0072686">
    <property type="term" value="C:mitotic spindle"/>
    <property type="evidence" value="ECO:0007669"/>
    <property type="project" value="TreeGrafter"/>
</dbReference>
<reference evidence="8" key="1">
    <citation type="submission" date="2011-05" db="EMBL/GenBank/DDBJ databases">
        <authorList>
            <person name="Richards S.R."/>
            <person name="Qu J."/>
            <person name="Jiang H."/>
            <person name="Jhangiani S.N."/>
            <person name="Agravi P."/>
            <person name="Goodspeed R."/>
            <person name="Gross S."/>
            <person name="Mandapat C."/>
            <person name="Jackson L."/>
            <person name="Mathew T."/>
            <person name="Pu L."/>
            <person name="Thornton R."/>
            <person name="Saada N."/>
            <person name="Wilczek-Boney K.B."/>
            <person name="Lee S."/>
            <person name="Kovar C."/>
            <person name="Wu Y."/>
            <person name="Scherer S.E."/>
            <person name="Worley K.C."/>
            <person name="Muzny D.M."/>
            <person name="Gibbs R."/>
        </authorList>
    </citation>
    <scope>NUCLEOTIDE SEQUENCE</scope>
    <source>
        <strain evidence="8">Brora</strain>
    </source>
</reference>
<dbReference type="FunFam" id="2.30.29.170:FF:000004">
    <property type="entry name" value="EF-hand domain containing 2"/>
    <property type="match status" value="1"/>
</dbReference>
<dbReference type="GO" id="GO:0043014">
    <property type="term" value="F:alpha-tubulin binding"/>
    <property type="evidence" value="ECO:0007669"/>
    <property type="project" value="TreeGrafter"/>
</dbReference>
<keyword evidence="3" id="KW-0677">Repeat</keyword>
<dbReference type="PANTHER" id="PTHR12086:SF9">
    <property type="entry name" value="EF-HAND DOMAIN-CONTAINING PROTEIN 1"/>
    <property type="match status" value="1"/>
</dbReference>
<protein>
    <recommendedName>
        <fullName evidence="6">DM10 domain-containing protein</fullName>
    </recommendedName>
</protein>
<dbReference type="GO" id="GO:0005930">
    <property type="term" value="C:axoneme"/>
    <property type="evidence" value="ECO:0007669"/>
    <property type="project" value="UniProtKB-SubCell"/>
</dbReference>
<comment type="subcellular location">
    <subcellularLocation>
        <location evidence="1">Cytoplasm</location>
        <location evidence="1">Cytoskeleton</location>
        <location evidence="1">Cilium axoneme</location>
    </subcellularLocation>
</comment>
<dbReference type="EMBL" id="JH432156">
    <property type="status" value="NOT_ANNOTATED_CDS"/>
    <property type="molecule type" value="Genomic_DNA"/>
</dbReference>
<dbReference type="InterPro" id="IPR040193">
    <property type="entry name" value="EFHC1/EFHC2/EFHB"/>
</dbReference>
<evidence type="ECO:0000256" key="3">
    <source>
        <dbReference type="ARBA" id="ARBA00022737"/>
    </source>
</evidence>
<dbReference type="InterPro" id="IPR006602">
    <property type="entry name" value="DM10_dom"/>
</dbReference>
<evidence type="ECO:0000256" key="2">
    <source>
        <dbReference type="ARBA" id="ARBA00022490"/>
    </source>
</evidence>
<dbReference type="eggNOG" id="KOG0043">
    <property type="taxonomic scope" value="Eukaryota"/>
</dbReference>
<dbReference type="GO" id="GO:0000281">
    <property type="term" value="P:mitotic cytokinesis"/>
    <property type="evidence" value="ECO:0007669"/>
    <property type="project" value="TreeGrafter"/>
</dbReference>
<evidence type="ECO:0000256" key="4">
    <source>
        <dbReference type="ARBA" id="ARBA00023212"/>
    </source>
</evidence>
<dbReference type="FunFam" id="2.30.29.170:FF:000001">
    <property type="entry name" value="EF-hand domain containing 1"/>
    <property type="match status" value="1"/>
</dbReference>
<dbReference type="GO" id="GO:0007052">
    <property type="term" value="P:mitotic spindle organization"/>
    <property type="evidence" value="ECO:0007669"/>
    <property type="project" value="TreeGrafter"/>
</dbReference>
<dbReference type="SMART" id="SM00676">
    <property type="entry name" value="DM10"/>
    <property type="match status" value="3"/>
</dbReference>
<accession>T1JFE1</accession>
<dbReference type="Gene3D" id="2.30.29.170">
    <property type="match status" value="3"/>
</dbReference>
<dbReference type="PROSITE" id="PS51336">
    <property type="entry name" value="DM10"/>
    <property type="match status" value="3"/>
</dbReference>
<keyword evidence="8" id="KW-1185">Reference proteome</keyword>
<dbReference type="HOGENOM" id="CLU_018366_0_1_1"/>